<dbReference type="EMBL" id="QFPN01000006">
    <property type="protein sequence ID" value="PZQ14186.1"/>
    <property type="molecule type" value="Genomic_DNA"/>
</dbReference>
<dbReference type="Gene3D" id="3.40.50.300">
    <property type="entry name" value="P-loop containing nucleotide triphosphate hydrolases"/>
    <property type="match status" value="1"/>
</dbReference>
<protein>
    <recommendedName>
        <fullName evidence="3">Sulfotransferase family protein</fullName>
    </recommendedName>
</protein>
<evidence type="ECO:0000313" key="2">
    <source>
        <dbReference type="Proteomes" id="UP000249577"/>
    </source>
</evidence>
<dbReference type="InterPro" id="IPR027417">
    <property type="entry name" value="P-loop_NTPase"/>
</dbReference>
<dbReference type="AlphaFoldDB" id="A0A2W5KAN0"/>
<gene>
    <name evidence="1" type="ORF">DI565_12185</name>
</gene>
<organism evidence="1 2">
    <name type="scientific">Ancylobacter novellus</name>
    <name type="common">Thiobacillus novellus</name>
    <dbReference type="NCBI Taxonomy" id="921"/>
    <lineage>
        <taxon>Bacteria</taxon>
        <taxon>Pseudomonadati</taxon>
        <taxon>Pseudomonadota</taxon>
        <taxon>Alphaproteobacteria</taxon>
        <taxon>Hyphomicrobiales</taxon>
        <taxon>Xanthobacteraceae</taxon>
        <taxon>Ancylobacter</taxon>
    </lineage>
</organism>
<evidence type="ECO:0000313" key="1">
    <source>
        <dbReference type="EMBL" id="PZQ14186.1"/>
    </source>
</evidence>
<evidence type="ECO:0008006" key="3">
    <source>
        <dbReference type="Google" id="ProtNLM"/>
    </source>
</evidence>
<dbReference type="SUPFAM" id="SSF52540">
    <property type="entry name" value="P-loop containing nucleoside triphosphate hydrolases"/>
    <property type="match status" value="1"/>
</dbReference>
<proteinExistence type="predicted"/>
<dbReference type="Proteomes" id="UP000249577">
    <property type="component" value="Unassembled WGS sequence"/>
</dbReference>
<accession>A0A2W5KAN0</accession>
<sequence>MVNALAGEQHKISQEQARQYFQHVASTLDEADLTLLSAESLYRHHAKRRDDGGRDAASYWQARSQFVEQFRELVGPAEIVIVVRRQCDFAESMYQEHVKVTRYTKSFERFLEDFWFHFEYYDQIKIWRKHFGEVKVIKFDDIKGKAITRRFLLRAGLKPGRFEEAGLVNVGIAPDIVLFKRWLNDSYLSKDQMKDVLQLISEAPTERLALPDGPRHLFAGNEHRARFQEKFSDANRTIVQEFFGGEGELFAPVAAGVDETCFGDDMDPQICRLAVAALVDRLVP</sequence>
<name>A0A2W5KAN0_ANCNO</name>
<comment type="caution">
    <text evidence="1">The sequence shown here is derived from an EMBL/GenBank/DDBJ whole genome shotgun (WGS) entry which is preliminary data.</text>
</comment>
<reference evidence="1 2" key="1">
    <citation type="submission" date="2017-08" db="EMBL/GenBank/DDBJ databases">
        <title>Infants hospitalized years apart are colonized by the same room-sourced microbial strains.</title>
        <authorList>
            <person name="Brooks B."/>
            <person name="Olm M.R."/>
            <person name="Firek B.A."/>
            <person name="Baker R."/>
            <person name="Thomas B.C."/>
            <person name="Morowitz M.J."/>
            <person name="Banfield J.F."/>
        </authorList>
    </citation>
    <scope>NUCLEOTIDE SEQUENCE [LARGE SCALE GENOMIC DNA]</scope>
    <source>
        <strain evidence="1">S2_005_003_R2_43</strain>
    </source>
</reference>